<dbReference type="OMA" id="PTCTRWL"/>
<dbReference type="InParanoid" id="B4JEX5"/>
<protein>
    <submittedName>
        <fullName evidence="2">GH19200</fullName>
    </submittedName>
</protein>
<sequence>MYENSALTDEKLDELFVNEVRSMANIVEKLPDNEQIRSTFTHWLNIFHGATADEKFERNCILVQLHKQLNDQSKLSYPFTDPRSSQRDLRTLYQISMMQRTGAGIDEATGDSWKSTDAMYGSVPHKSRQYSSQADNNPLASLQLANKQLIEENASLVRQLLALQSQRESLLLRRRNIVENDIVEVSNDHSHMYGEKMKYLKEIFACNVITTLKLFLHHKQPNYFVTLFAIFCEDQQDKLLFEQLDKQLGHLLHRRINHHKRLAMHAQIERAYDEMRSRVKAECKQLLNMQVDNEMRKLCLTGMRCLLQLRKLLLDTYKGSRRLRRELLKFLDKAHDELANKL</sequence>
<dbReference type="EMBL" id="CH916369">
    <property type="protein sequence ID" value="EDV93256.1"/>
    <property type="molecule type" value="Genomic_DNA"/>
</dbReference>
<keyword evidence="1" id="KW-0175">Coiled coil</keyword>
<dbReference type="OrthoDB" id="7850102at2759"/>
<feature type="coiled-coil region" evidence="1">
    <location>
        <begin position="139"/>
        <end position="166"/>
    </location>
</feature>
<dbReference type="FunCoup" id="B4JEX5">
    <property type="interactions" value="1"/>
</dbReference>
<evidence type="ECO:0000313" key="2">
    <source>
        <dbReference type="EMBL" id="EDV93256.1"/>
    </source>
</evidence>
<organism evidence="3">
    <name type="scientific">Drosophila grimshawi</name>
    <name type="common">Hawaiian fruit fly</name>
    <name type="synonym">Idiomyia grimshawi</name>
    <dbReference type="NCBI Taxonomy" id="7222"/>
    <lineage>
        <taxon>Eukaryota</taxon>
        <taxon>Metazoa</taxon>
        <taxon>Ecdysozoa</taxon>
        <taxon>Arthropoda</taxon>
        <taxon>Hexapoda</taxon>
        <taxon>Insecta</taxon>
        <taxon>Pterygota</taxon>
        <taxon>Neoptera</taxon>
        <taxon>Endopterygota</taxon>
        <taxon>Diptera</taxon>
        <taxon>Brachycera</taxon>
        <taxon>Muscomorpha</taxon>
        <taxon>Ephydroidea</taxon>
        <taxon>Drosophilidae</taxon>
        <taxon>Drosophila</taxon>
        <taxon>Hawaiian Drosophila</taxon>
    </lineage>
</organism>
<dbReference type="KEGG" id="dgr:6563414"/>
<dbReference type="eggNOG" id="ENOG502T91U">
    <property type="taxonomic scope" value="Eukaryota"/>
</dbReference>
<evidence type="ECO:0000256" key="1">
    <source>
        <dbReference type="SAM" id="Coils"/>
    </source>
</evidence>
<evidence type="ECO:0000313" key="3">
    <source>
        <dbReference type="Proteomes" id="UP000001070"/>
    </source>
</evidence>
<gene>
    <name evidence="2" type="primary">Dgri\GH19200</name>
    <name evidence="2" type="ORF">Dgri_GH19200</name>
</gene>
<dbReference type="HOGENOM" id="CLU_827083_0_0_1"/>
<name>B4JEX5_DROGR</name>
<proteinExistence type="predicted"/>
<dbReference type="PhylomeDB" id="B4JEX5"/>
<accession>B4JEX5</accession>
<reference evidence="2 3" key="1">
    <citation type="journal article" date="2007" name="Nature">
        <title>Evolution of genes and genomes on the Drosophila phylogeny.</title>
        <authorList>
            <consortium name="Drosophila 12 Genomes Consortium"/>
            <person name="Clark A.G."/>
            <person name="Eisen M.B."/>
            <person name="Smith D.R."/>
            <person name="Bergman C.M."/>
            <person name="Oliver B."/>
            <person name="Markow T.A."/>
            <person name="Kaufman T.C."/>
            <person name="Kellis M."/>
            <person name="Gelbart W."/>
            <person name="Iyer V.N."/>
            <person name="Pollard D.A."/>
            <person name="Sackton T.B."/>
            <person name="Larracuente A.M."/>
            <person name="Singh N.D."/>
            <person name="Abad J.P."/>
            <person name="Abt D.N."/>
            <person name="Adryan B."/>
            <person name="Aguade M."/>
            <person name="Akashi H."/>
            <person name="Anderson W.W."/>
            <person name="Aquadro C.F."/>
            <person name="Ardell D.H."/>
            <person name="Arguello R."/>
            <person name="Artieri C.G."/>
            <person name="Barbash D.A."/>
            <person name="Barker D."/>
            <person name="Barsanti P."/>
            <person name="Batterham P."/>
            <person name="Batzoglou S."/>
            <person name="Begun D."/>
            <person name="Bhutkar A."/>
            <person name="Blanco E."/>
            <person name="Bosak S.A."/>
            <person name="Bradley R.K."/>
            <person name="Brand A.D."/>
            <person name="Brent M.R."/>
            <person name="Brooks A.N."/>
            <person name="Brown R.H."/>
            <person name="Butlin R.K."/>
            <person name="Caggese C."/>
            <person name="Calvi B.R."/>
            <person name="Bernardo de Carvalho A."/>
            <person name="Caspi A."/>
            <person name="Castrezana S."/>
            <person name="Celniker S.E."/>
            <person name="Chang J.L."/>
            <person name="Chapple C."/>
            <person name="Chatterji S."/>
            <person name="Chinwalla A."/>
            <person name="Civetta A."/>
            <person name="Clifton S.W."/>
            <person name="Comeron J.M."/>
            <person name="Costello J.C."/>
            <person name="Coyne J.A."/>
            <person name="Daub J."/>
            <person name="David R.G."/>
            <person name="Delcher A.L."/>
            <person name="Delehaunty K."/>
            <person name="Do C.B."/>
            <person name="Ebling H."/>
            <person name="Edwards K."/>
            <person name="Eickbush T."/>
            <person name="Evans J.D."/>
            <person name="Filipski A."/>
            <person name="Findeiss S."/>
            <person name="Freyhult E."/>
            <person name="Fulton L."/>
            <person name="Fulton R."/>
            <person name="Garcia A.C."/>
            <person name="Gardiner A."/>
            <person name="Garfield D.A."/>
            <person name="Garvin B.E."/>
            <person name="Gibson G."/>
            <person name="Gilbert D."/>
            <person name="Gnerre S."/>
            <person name="Godfrey J."/>
            <person name="Good R."/>
            <person name="Gotea V."/>
            <person name="Gravely B."/>
            <person name="Greenberg A.J."/>
            <person name="Griffiths-Jones S."/>
            <person name="Gross S."/>
            <person name="Guigo R."/>
            <person name="Gustafson E.A."/>
            <person name="Haerty W."/>
            <person name="Hahn M.W."/>
            <person name="Halligan D.L."/>
            <person name="Halpern A.L."/>
            <person name="Halter G.M."/>
            <person name="Han M.V."/>
            <person name="Heger A."/>
            <person name="Hillier L."/>
            <person name="Hinrichs A.S."/>
            <person name="Holmes I."/>
            <person name="Hoskins R.A."/>
            <person name="Hubisz M.J."/>
            <person name="Hultmark D."/>
            <person name="Huntley M.A."/>
            <person name="Jaffe D.B."/>
            <person name="Jagadeeshan S."/>
            <person name="Jeck W.R."/>
            <person name="Johnson J."/>
            <person name="Jones C.D."/>
            <person name="Jordan W.C."/>
            <person name="Karpen G.H."/>
            <person name="Kataoka E."/>
            <person name="Keightley P.D."/>
            <person name="Kheradpour P."/>
            <person name="Kirkness E.F."/>
            <person name="Koerich L.B."/>
            <person name="Kristiansen K."/>
            <person name="Kudrna D."/>
            <person name="Kulathinal R.J."/>
            <person name="Kumar S."/>
            <person name="Kwok R."/>
            <person name="Lander E."/>
            <person name="Langley C.H."/>
            <person name="Lapoint R."/>
            <person name="Lazzaro B.P."/>
            <person name="Lee S.J."/>
            <person name="Levesque L."/>
            <person name="Li R."/>
            <person name="Lin C.F."/>
            <person name="Lin M.F."/>
            <person name="Lindblad-Toh K."/>
            <person name="Llopart A."/>
            <person name="Long M."/>
            <person name="Low L."/>
            <person name="Lozovsky E."/>
            <person name="Lu J."/>
            <person name="Luo M."/>
            <person name="Machado C.A."/>
            <person name="Makalowski W."/>
            <person name="Marzo M."/>
            <person name="Matsuda M."/>
            <person name="Matzkin L."/>
            <person name="McAllister B."/>
            <person name="McBride C.S."/>
            <person name="McKernan B."/>
            <person name="McKernan K."/>
            <person name="Mendez-Lago M."/>
            <person name="Minx P."/>
            <person name="Mollenhauer M.U."/>
            <person name="Montooth K."/>
            <person name="Mount S.M."/>
            <person name="Mu X."/>
            <person name="Myers E."/>
            <person name="Negre B."/>
            <person name="Newfeld S."/>
            <person name="Nielsen R."/>
            <person name="Noor M.A."/>
            <person name="O'Grady P."/>
            <person name="Pachter L."/>
            <person name="Papaceit M."/>
            <person name="Parisi M.J."/>
            <person name="Parisi M."/>
            <person name="Parts L."/>
            <person name="Pedersen J.S."/>
            <person name="Pesole G."/>
            <person name="Phillippy A.M."/>
            <person name="Ponting C.P."/>
            <person name="Pop M."/>
            <person name="Porcelli D."/>
            <person name="Powell J.R."/>
            <person name="Prohaska S."/>
            <person name="Pruitt K."/>
            <person name="Puig M."/>
            <person name="Quesneville H."/>
            <person name="Ram K.R."/>
            <person name="Rand D."/>
            <person name="Rasmussen M.D."/>
            <person name="Reed L.K."/>
            <person name="Reenan R."/>
            <person name="Reily A."/>
            <person name="Remington K.A."/>
            <person name="Rieger T.T."/>
            <person name="Ritchie M.G."/>
            <person name="Robin C."/>
            <person name="Rogers Y.H."/>
            <person name="Rohde C."/>
            <person name="Rozas J."/>
            <person name="Rubenfield M.J."/>
            <person name="Ruiz A."/>
            <person name="Russo S."/>
            <person name="Salzberg S.L."/>
            <person name="Sanchez-Gracia A."/>
            <person name="Saranga D.J."/>
            <person name="Sato H."/>
            <person name="Schaeffer S.W."/>
            <person name="Schatz M.C."/>
            <person name="Schlenke T."/>
            <person name="Schwartz R."/>
            <person name="Segarra C."/>
            <person name="Singh R.S."/>
            <person name="Sirot L."/>
            <person name="Sirota M."/>
            <person name="Sisneros N.B."/>
            <person name="Smith C.D."/>
            <person name="Smith T.F."/>
            <person name="Spieth J."/>
            <person name="Stage D.E."/>
            <person name="Stark A."/>
            <person name="Stephan W."/>
            <person name="Strausberg R.L."/>
            <person name="Strempel S."/>
            <person name="Sturgill D."/>
            <person name="Sutton G."/>
            <person name="Sutton G.G."/>
            <person name="Tao W."/>
            <person name="Teichmann S."/>
            <person name="Tobari Y.N."/>
            <person name="Tomimura Y."/>
            <person name="Tsolas J.M."/>
            <person name="Valente V.L."/>
            <person name="Venter E."/>
            <person name="Venter J.C."/>
            <person name="Vicario S."/>
            <person name="Vieira F.G."/>
            <person name="Vilella A.J."/>
            <person name="Villasante A."/>
            <person name="Walenz B."/>
            <person name="Wang J."/>
            <person name="Wasserman M."/>
            <person name="Watts T."/>
            <person name="Wilson D."/>
            <person name="Wilson R.K."/>
            <person name="Wing R.A."/>
            <person name="Wolfner M.F."/>
            <person name="Wong A."/>
            <person name="Wong G.K."/>
            <person name="Wu C.I."/>
            <person name="Wu G."/>
            <person name="Yamamoto D."/>
            <person name="Yang H.P."/>
            <person name="Yang S.P."/>
            <person name="Yorke J.A."/>
            <person name="Yoshida K."/>
            <person name="Zdobnov E."/>
            <person name="Zhang P."/>
            <person name="Zhang Y."/>
            <person name="Zimin A.V."/>
            <person name="Baldwin J."/>
            <person name="Abdouelleil A."/>
            <person name="Abdulkadir J."/>
            <person name="Abebe A."/>
            <person name="Abera B."/>
            <person name="Abreu J."/>
            <person name="Acer S.C."/>
            <person name="Aftuck L."/>
            <person name="Alexander A."/>
            <person name="An P."/>
            <person name="Anderson E."/>
            <person name="Anderson S."/>
            <person name="Arachi H."/>
            <person name="Azer M."/>
            <person name="Bachantsang P."/>
            <person name="Barry A."/>
            <person name="Bayul T."/>
            <person name="Berlin A."/>
            <person name="Bessette D."/>
            <person name="Bloom T."/>
            <person name="Blye J."/>
            <person name="Boguslavskiy L."/>
            <person name="Bonnet C."/>
            <person name="Boukhgalter B."/>
            <person name="Bourzgui I."/>
            <person name="Brown A."/>
            <person name="Cahill P."/>
            <person name="Channer S."/>
            <person name="Cheshatsang Y."/>
            <person name="Chuda L."/>
            <person name="Citroen M."/>
            <person name="Collymore A."/>
            <person name="Cooke P."/>
            <person name="Costello M."/>
            <person name="D'Aco K."/>
            <person name="Daza R."/>
            <person name="De Haan G."/>
            <person name="DeGray S."/>
            <person name="DeMaso C."/>
            <person name="Dhargay N."/>
            <person name="Dooley K."/>
            <person name="Dooley E."/>
            <person name="Doricent M."/>
            <person name="Dorje P."/>
            <person name="Dorjee K."/>
            <person name="Dupes A."/>
            <person name="Elong R."/>
            <person name="Falk J."/>
            <person name="Farina A."/>
            <person name="Faro S."/>
            <person name="Ferguson D."/>
            <person name="Fisher S."/>
            <person name="Foley C.D."/>
            <person name="Franke A."/>
            <person name="Friedrich D."/>
            <person name="Gadbois L."/>
            <person name="Gearin G."/>
            <person name="Gearin C.R."/>
            <person name="Giannoukos G."/>
            <person name="Goode T."/>
            <person name="Graham J."/>
            <person name="Grandbois E."/>
            <person name="Grewal S."/>
            <person name="Gyaltsen K."/>
            <person name="Hafez N."/>
            <person name="Hagos B."/>
            <person name="Hall J."/>
            <person name="Henson C."/>
            <person name="Hollinger A."/>
            <person name="Honan T."/>
            <person name="Huard M.D."/>
            <person name="Hughes L."/>
            <person name="Hurhula B."/>
            <person name="Husby M.E."/>
            <person name="Kamat A."/>
            <person name="Kanga B."/>
            <person name="Kashin S."/>
            <person name="Khazanovich D."/>
            <person name="Kisner P."/>
            <person name="Lance K."/>
            <person name="Lara M."/>
            <person name="Lee W."/>
            <person name="Lennon N."/>
            <person name="Letendre F."/>
            <person name="LeVine R."/>
            <person name="Lipovsky A."/>
            <person name="Liu X."/>
            <person name="Liu J."/>
            <person name="Liu S."/>
            <person name="Lokyitsang T."/>
            <person name="Lokyitsang Y."/>
            <person name="Lubonja R."/>
            <person name="Lui A."/>
            <person name="MacDonald P."/>
            <person name="Magnisalis V."/>
            <person name="Maru K."/>
            <person name="Matthews C."/>
            <person name="McCusker W."/>
            <person name="McDonough S."/>
            <person name="Mehta T."/>
            <person name="Meldrim J."/>
            <person name="Meneus L."/>
            <person name="Mihai O."/>
            <person name="Mihalev A."/>
            <person name="Mihova T."/>
            <person name="Mittelman R."/>
            <person name="Mlenga V."/>
            <person name="Montmayeur A."/>
            <person name="Mulrain L."/>
            <person name="Navidi A."/>
            <person name="Naylor J."/>
            <person name="Negash T."/>
            <person name="Nguyen T."/>
            <person name="Nguyen N."/>
            <person name="Nicol R."/>
            <person name="Norbu C."/>
            <person name="Norbu N."/>
            <person name="Novod N."/>
            <person name="O'Neill B."/>
            <person name="Osman S."/>
            <person name="Markiewicz E."/>
            <person name="Oyono O.L."/>
            <person name="Patti C."/>
            <person name="Phunkhang P."/>
            <person name="Pierre F."/>
            <person name="Priest M."/>
            <person name="Raghuraman S."/>
            <person name="Rege F."/>
            <person name="Reyes R."/>
            <person name="Rise C."/>
            <person name="Rogov P."/>
            <person name="Ross K."/>
            <person name="Ryan E."/>
            <person name="Settipalli S."/>
            <person name="Shea T."/>
            <person name="Sherpa N."/>
            <person name="Shi L."/>
            <person name="Shih D."/>
            <person name="Sparrow T."/>
            <person name="Spaulding J."/>
            <person name="Stalker J."/>
            <person name="Stange-Thomann N."/>
            <person name="Stavropoulos S."/>
            <person name="Stone C."/>
            <person name="Strader C."/>
            <person name="Tesfaye S."/>
            <person name="Thomson T."/>
            <person name="Thoulutsang Y."/>
            <person name="Thoulutsang D."/>
            <person name="Topham K."/>
            <person name="Topping I."/>
            <person name="Tsamla T."/>
            <person name="Vassiliev H."/>
            <person name="Vo A."/>
            <person name="Wangchuk T."/>
            <person name="Wangdi T."/>
            <person name="Weiand M."/>
            <person name="Wilkinson J."/>
            <person name="Wilson A."/>
            <person name="Yadav S."/>
            <person name="Young G."/>
            <person name="Yu Q."/>
            <person name="Zembek L."/>
            <person name="Zhong D."/>
            <person name="Zimmer A."/>
            <person name="Zwirko Z."/>
            <person name="Jaffe D.B."/>
            <person name="Alvarez P."/>
            <person name="Brockman W."/>
            <person name="Butler J."/>
            <person name="Chin C."/>
            <person name="Gnerre S."/>
            <person name="Grabherr M."/>
            <person name="Kleber M."/>
            <person name="Mauceli E."/>
            <person name="MacCallum I."/>
        </authorList>
    </citation>
    <scope>NUCLEOTIDE SEQUENCE [LARGE SCALE GENOMIC DNA]</scope>
    <source>
        <strain evidence="3">Tucson 15287-2541.00</strain>
    </source>
</reference>
<dbReference type="Proteomes" id="UP000001070">
    <property type="component" value="Unassembled WGS sequence"/>
</dbReference>
<dbReference type="AlphaFoldDB" id="B4JEX5"/>
<keyword evidence="3" id="KW-1185">Reference proteome</keyword>